<gene>
    <name evidence="1" type="ORF">RJN63_02240</name>
</gene>
<evidence type="ECO:0000313" key="1">
    <source>
        <dbReference type="EMBL" id="MDT0335634.1"/>
    </source>
</evidence>
<dbReference type="RefSeq" id="WP_311434898.1">
    <property type="nucleotide sequence ID" value="NZ_JBCGUI010000001.1"/>
</dbReference>
<dbReference type="AlphaFoldDB" id="A0AAE4G4F8"/>
<accession>A0AAE4G4F8</accession>
<dbReference type="InterPro" id="IPR043746">
    <property type="entry name" value="DUF5691"/>
</dbReference>
<dbReference type="EMBL" id="JAVRAA010000001">
    <property type="protein sequence ID" value="MDT0335634.1"/>
    <property type="molecule type" value="Genomic_DNA"/>
</dbReference>
<sequence length="524" mass="58470">MTVTTSTTSTTGALDIGSLDHWDALVKVALVGADRHWTLPPATARDPIASALHERLSTEPSAAPGQLLRVAGALALARRVAWLPASDVFVPAEVAAPESRRRAPPAWLPLLERVMSIGLLRLQVQVLREMDRAGLHVPSVKLPLLLQLGAGNTALRGEIGAVIGERGRWLAKCNPQWAYAAGVHEQADTQTLWREGSLEQRRQVLLGQRATDPDAARERLNQEWGSLPAKERAALIECLATRLNPADESFLQIQLGKDRSQDVRRIAAELLSDLPGSAYALRMVERLRPLVGETMDAPMQVGEDWQADQLEIKRPAYEKLGERAWWLFQLVRRTPLSWWEQHTGRSPAQILVWSMQSDWKDALLRAWSQAAVRQRNAAWCEALIELVDQEDLGSPQAMLALLAPAQREQFYERRLSDKKYLYSLLGLILAGCPVGQQLSSAFSMKLLPILRTSLAKGNQHDQYALREHLPELMCVLHPDSLRLIDLEHSLHEIDALATCLMQCIQVRDCRERLAQLVSPPLEGN</sequence>
<name>A0AAE4G4F8_9BURK</name>
<comment type="caution">
    <text evidence="1">The sequence shown here is derived from an EMBL/GenBank/DDBJ whole genome shotgun (WGS) entry which is preliminary data.</text>
</comment>
<protein>
    <submittedName>
        <fullName evidence="1">DUF5691 domain-containing protein</fullName>
    </submittedName>
</protein>
<proteinExistence type="predicted"/>
<reference evidence="1" key="1">
    <citation type="submission" date="2023-02" db="EMBL/GenBank/DDBJ databases">
        <title>Description of Herbaspirillum huttiense subsp. nephrolepsisexaltata and Herbaspirillum huttiense subsp. lycopersicon.</title>
        <authorList>
            <person name="Poudel M."/>
            <person name="Sharma A."/>
            <person name="Goss E."/>
            <person name="Tapia J.H."/>
            <person name="Harmon C.M."/>
            <person name="Jones J.B."/>
        </authorList>
    </citation>
    <scope>NUCLEOTIDE SEQUENCE</scope>
    <source>
        <strain evidence="1">NC40101</strain>
    </source>
</reference>
<organism evidence="1">
    <name type="scientific">Herbaspirillum huttiense subsp. nephrolepidis</name>
    <dbReference type="NCBI Taxonomy" id="3075126"/>
    <lineage>
        <taxon>Bacteria</taxon>
        <taxon>Pseudomonadati</taxon>
        <taxon>Pseudomonadota</taxon>
        <taxon>Betaproteobacteria</taxon>
        <taxon>Burkholderiales</taxon>
        <taxon>Oxalobacteraceae</taxon>
        <taxon>Herbaspirillum</taxon>
    </lineage>
</organism>
<dbReference type="Pfam" id="PF18944">
    <property type="entry name" value="DUF5691"/>
    <property type="match status" value="1"/>
</dbReference>